<feature type="non-terminal residue" evidence="1">
    <location>
        <position position="237"/>
    </location>
</feature>
<proteinExistence type="predicted"/>
<dbReference type="EMBL" id="CAJVQC010015061">
    <property type="protein sequence ID" value="CAG8663267.1"/>
    <property type="molecule type" value="Genomic_DNA"/>
</dbReference>
<reference evidence="1" key="1">
    <citation type="submission" date="2021-06" db="EMBL/GenBank/DDBJ databases">
        <authorList>
            <person name="Kallberg Y."/>
            <person name="Tangrot J."/>
            <person name="Rosling A."/>
        </authorList>
    </citation>
    <scope>NUCLEOTIDE SEQUENCE</scope>
    <source>
        <strain evidence="1">MA461A</strain>
    </source>
</reference>
<dbReference type="Proteomes" id="UP000789920">
    <property type="component" value="Unassembled WGS sequence"/>
</dbReference>
<gene>
    <name evidence="1" type="ORF">RPERSI_LOCUS8362</name>
</gene>
<organism evidence="1 2">
    <name type="scientific">Racocetra persica</name>
    <dbReference type="NCBI Taxonomy" id="160502"/>
    <lineage>
        <taxon>Eukaryota</taxon>
        <taxon>Fungi</taxon>
        <taxon>Fungi incertae sedis</taxon>
        <taxon>Mucoromycota</taxon>
        <taxon>Glomeromycotina</taxon>
        <taxon>Glomeromycetes</taxon>
        <taxon>Diversisporales</taxon>
        <taxon>Gigasporaceae</taxon>
        <taxon>Racocetra</taxon>
    </lineage>
</organism>
<sequence length="237" mass="27069">MTCVQERIRNELLDEEEQAMLNQAIALSLMKSSEHSDIEDSPHQSQSIPTQALTLFVRKNDNNINNAEDLYGNFESIPRSTSFATTLTQESTLSGSDLYTDIDNERTKQRIYRRYPYSFNDLLEDICSYLYFLIKATCLSIVLVILSLIVFTVVQFSTAFLSAVNAELESIATGVSRQVQKCTQDYYINQCDPESRVPFLEENCTFWEKCMDQDPYNVVTRVEVISGLIARLITAFV</sequence>
<comment type="caution">
    <text evidence="1">The sequence shown here is derived from an EMBL/GenBank/DDBJ whole genome shotgun (WGS) entry which is preliminary data.</text>
</comment>
<keyword evidence="2" id="KW-1185">Reference proteome</keyword>
<name>A0ACA9NRR1_9GLOM</name>
<protein>
    <submittedName>
        <fullName evidence="1">23501_t:CDS:1</fullName>
    </submittedName>
</protein>
<evidence type="ECO:0000313" key="2">
    <source>
        <dbReference type="Proteomes" id="UP000789920"/>
    </source>
</evidence>
<accession>A0ACA9NRR1</accession>
<evidence type="ECO:0000313" key="1">
    <source>
        <dbReference type="EMBL" id="CAG8663267.1"/>
    </source>
</evidence>